<dbReference type="PANTHER" id="PTHR43491:SF2">
    <property type="entry name" value="UDP-N-ACETYL-D-MANNOSAMINE DEHYDROGENASE"/>
    <property type="match status" value="1"/>
</dbReference>
<protein>
    <submittedName>
        <fullName evidence="6">Nucleotide sugar dehydrogenase</fullName>
    </submittedName>
</protein>
<sequence length="465" mass="49432">MRFLSDHTDPTVAVIGFGYVGSCVAATLAARGFDVIGVDTDPTLVEELNRRECRFNEHGLAGMLFSALDSGRLRMTVDTAEAGAADVVLITVGTPVREDGSLDDGQLRSCARELSGHLRRGQLVVLKSTVPPGTTRGLLRSLLEARGLTAGEDFGLAFSPERLAEGTALRELRTFPIVVGGLTPECTASVGELWRRALGVDVIAMDTPEAAEIVKLADNWWIDLNIAMANELAKLCGLHDADVLDVITAANSIPKGSGNVNILLPSVGVGGSCLTKDPWMVWHTADRQGVRIRTAAAGRRVNAGMPEYTARLIVDTLAEMGRDPAASTVAVLGLAFKNNTGDLRATPARDVVGALETHGVTVRLHDPLVDRDAAAELFGGKPEECLEDAVRGADCVAVLALHDDFREVDFAALPVARPCLLFDGRAYYPKDRIAELRAAGYVYRGIGRGTPGSGRDVRGGRPVHG</sequence>
<dbReference type="GO" id="GO:0016616">
    <property type="term" value="F:oxidoreductase activity, acting on the CH-OH group of donors, NAD or NADP as acceptor"/>
    <property type="evidence" value="ECO:0007669"/>
    <property type="project" value="InterPro"/>
</dbReference>
<dbReference type="PIRSF" id="PIRSF000124">
    <property type="entry name" value="UDPglc_GDPman_dh"/>
    <property type="match status" value="1"/>
</dbReference>
<dbReference type="InterPro" id="IPR036220">
    <property type="entry name" value="UDP-Glc/GDP-Man_DH_C_sf"/>
</dbReference>
<keyword evidence="3" id="KW-0520">NAD</keyword>
<keyword evidence="7" id="KW-1185">Reference proteome</keyword>
<evidence type="ECO:0000256" key="4">
    <source>
        <dbReference type="PIRNR" id="PIRNR000124"/>
    </source>
</evidence>
<dbReference type="PIRSF" id="PIRSF500136">
    <property type="entry name" value="UDP_ManNAc_DH"/>
    <property type="match status" value="1"/>
</dbReference>
<name>A0A7W3T9F2_9ACTN</name>
<dbReference type="SUPFAM" id="SSF51735">
    <property type="entry name" value="NAD(P)-binding Rossmann-fold domains"/>
    <property type="match status" value="1"/>
</dbReference>
<keyword evidence="2" id="KW-0560">Oxidoreductase</keyword>
<dbReference type="SUPFAM" id="SSF48179">
    <property type="entry name" value="6-phosphogluconate dehydrogenase C-terminal domain-like"/>
    <property type="match status" value="1"/>
</dbReference>
<comment type="caution">
    <text evidence="6">The sequence shown here is derived from an EMBL/GenBank/DDBJ whole genome shotgun (WGS) entry which is preliminary data.</text>
</comment>
<evidence type="ECO:0000256" key="2">
    <source>
        <dbReference type="ARBA" id="ARBA00023002"/>
    </source>
</evidence>
<feature type="domain" description="UDP-glucose/GDP-mannose dehydrogenase C-terminal" evidence="5">
    <location>
        <begin position="330"/>
        <end position="430"/>
    </location>
</feature>
<dbReference type="Pfam" id="PF03721">
    <property type="entry name" value="UDPG_MGDP_dh_N"/>
    <property type="match status" value="1"/>
</dbReference>
<dbReference type="SUPFAM" id="SSF52413">
    <property type="entry name" value="UDP-glucose/GDP-mannose dehydrogenase C-terminal domain"/>
    <property type="match status" value="1"/>
</dbReference>
<gene>
    <name evidence="6" type="ORF">FNQ90_00700</name>
</gene>
<proteinExistence type="inferred from homology"/>
<dbReference type="InterPro" id="IPR014027">
    <property type="entry name" value="UDP-Glc/GDP-Man_DH_C"/>
</dbReference>
<dbReference type="InterPro" id="IPR028359">
    <property type="entry name" value="UDP_ManNAc/GlcNAc_DH"/>
</dbReference>
<dbReference type="InterPro" id="IPR014026">
    <property type="entry name" value="UDP-Glc/GDP-Man_DH_dimer"/>
</dbReference>
<dbReference type="GO" id="GO:0016628">
    <property type="term" value="F:oxidoreductase activity, acting on the CH-CH group of donors, NAD or NADP as acceptor"/>
    <property type="evidence" value="ECO:0007669"/>
    <property type="project" value="InterPro"/>
</dbReference>
<dbReference type="InterPro" id="IPR008927">
    <property type="entry name" value="6-PGluconate_DH-like_C_sf"/>
</dbReference>
<accession>A0A7W3T9F2</accession>
<dbReference type="Pfam" id="PF03720">
    <property type="entry name" value="UDPG_MGDP_dh_C"/>
    <property type="match status" value="1"/>
</dbReference>
<dbReference type="InterPro" id="IPR017476">
    <property type="entry name" value="UDP-Glc/GDP-Man"/>
</dbReference>
<dbReference type="GO" id="GO:0051287">
    <property type="term" value="F:NAD binding"/>
    <property type="evidence" value="ECO:0007669"/>
    <property type="project" value="InterPro"/>
</dbReference>
<dbReference type="Pfam" id="PF00984">
    <property type="entry name" value="UDPG_MGDP_dh"/>
    <property type="match status" value="1"/>
</dbReference>
<dbReference type="EMBL" id="VKHT01000009">
    <property type="protein sequence ID" value="MBB0242662.1"/>
    <property type="molecule type" value="Genomic_DNA"/>
</dbReference>
<dbReference type="InterPro" id="IPR036291">
    <property type="entry name" value="NAD(P)-bd_dom_sf"/>
</dbReference>
<dbReference type="SMART" id="SM00984">
    <property type="entry name" value="UDPG_MGDP_dh_C"/>
    <property type="match status" value="1"/>
</dbReference>
<dbReference type="InterPro" id="IPR001732">
    <property type="entry name" value="UDP-Glc/GDP-Man_DH_N"/>
</dbReference>
<dbReference type="AlphaFoldDB" id="A0A7W3T9F2"/>
<evidence type="ECO:0000259" key="5">
    <source>
        <dbReference type="SMART" id="SM00984"/>
    </source>
</evidence>
<dbReference type="GO" id="GO:0000271">
    <property type="term" value="P:polysaccharide biosynthetic process"/>
    <property type="evidence" value="ECO:0007669"/>
    <property type="project" value="InterPro"/>
</dbReference>
<dbReference type="NCBIfam" id="TIGR03026">
    <property type="entry name" value="NDP-sugDHase"/>
    <property type="match status" value="1"/>
</dbReference>
<evidence type="ECO:0000256" key="1">
    <source>
        <dbReference type="ARBA" id="ARBA00006601"/>
    </source>
</evidence>
<reference evidence="7" key="1">
    <citation type="submission" date="2019-10" db="EMBL/GenBank/DDBJ databases">
        <title>Streptomyces sp. nov., a novel actinobacterium isolated from alkaline environment.</title>
        <authorList>
            <person name="Golinska P."/>
        </authorList>
    </citation>
    <scope>NUCLEOTIDE SEQUENCE [LARGE SCALE GENOMIC DNA]</scope>
    <source>
        <strain evidence="7">DSM 42118</strain>
    </source>
</reference>
<evidence type="ECO:0000256" key="3">
    <source>
        <dbReference type="ARBA" id="ARBA00023027"/>
    </source>
</evidence>
<dbReference type="Proteomes" id="UP000538929">
    <property type="component" value="Unassembled WGS sequence"/>
</dbReference>
<comment type="similarity">
    <text evidence="1 4">Belongs to the UDP-glucose/GDP-mannose dehydrogenase family.</text>
</comment>
<organism evidence="6 7">
    <name type="scientific">Streptomyces alkaliphilus</name>
    <dbReference type="NCBI Taxonomy" id="1472722"/>
    <lineage>
        <taxon>Bacteria</taxon>
        <taxon>Bacillati</taxon>
        <taxon>Actinomycetota</taxon>
        <taxon>Actinomycetes</taxon>
        <taxon>Kitasatosporales</taxon>
        <taxon>Streptomycetaceae</taxon>
        <taxon>Streptomyces</taxon>
    </lineage>
</organism>
<evidence type="ECO:0000313" key="6">
    <source>
        <dbReference type="EMBL" id="MBB0242662.1"/>
    </source>
</evidence>
<evidence type="ECO:0000313" key="7">
    <source>
        <dbReference type="Proteomes" id="UP000538929"/>
    </source>
</evidence>
<dbReference type="PANTHER" id="PTHR43491">
    <property type="entry name" value="UDP-N-ACETYL-D-MANNOSAMINE DEHYDROGENASE"/>
    <property type="match status" value="1"/>
</dbReference>
<dbReference type="Gene3D" id="3.40.50.720">
    <property type="entry name" value="NAD(P)-binding Rossmann-like Domain"/>
    <property type="match status" value="2"/>
</dbReference>
<dbReference type="RefSeq" id="WP_182604457.1">
    <property type="nucleotide sequence ID" value="NZ_VKHT01000009.1"/>
</dbReference>